<comment type="subcellular location">
    <subcellularLocation>
        <location evidence="1">Membrane</location>
        <topology evidence="1">Multi-pass membrane protein</topology>
    </subcellularLocation>
</comment>
<evidence type="ECO:0000256" key="7">
    <source>
        <dbReference type="SAM" id="Phobius"/>
    </source>
</evidence>
<dbReference type="EMBL" id="QORE01001272">
    <property type="protein sequence ID" value="RCI71703.1"/>
    <property type="molecule type" value="Genomic_DNA"/>
</dbReference>
<comment type="caution">
    <text evidence="9">The sequence shown here is derived from an EMBL/GenBank/DDBJ whole genome shotgun (WGS) entry which is preliminary data.</text>
</comment>
<keyword evidence="2" id="KW-0813">Transport</keyword>
<dbReference type="Pfam" id="PF03600">
    <property type="entry name" value="CitMHS"/>
    <property type="match status" value="1"/>
</dbReference>
<evidence type="ECO:0000259" key="8">
    <source>
        <dbReference type="Pfam" id="PF03600"/>
    </source>
</evidence>
<gene>
    <name evidence="9" type="ORF">DT376_27685</name>
</gene>
<protein>
    <submittedName>
        <fullName evidence="9">SLC13 family permease</fullName>
    </submittedName>
</protein>
<accession>A0A367M460</accession>
<dbReference type="GO" id="GO:0055085">
    <property type="term" value="P:transmembrane transport"/>
    <property type="evidence" value="ECO:0007669"/>
    <property type="project" value="InterPro"/>
</dbReference>
<organism evidence="9 10">
    <name type="scientific">Pseudomonas aeruginosa</name>
    <dbReference type="NCBI Taxonomy" id="287"/>
    <lineage>
        <taxon>Bacteria</taxon>
        <taxon>Pseudomonadati</taxon>
        <taxon>Pseudomonadota</taxon>
        <taxon>Gammaproteobacteria</taxon>
        <taxon>Pseudomonadales</taxon>
        <taxon>Pseudomonadaceae</taxon>
        <taxon>Pseudomonas</taxon>
    </lineage>
</organism>
<keyword evidence="5 7" id="KW-1133">Transmembrane helix</keyword>
<keyword evidence="3 7" id="KW-0812">Transmembrane</keyword>
<evidence type="ECO:0000256" key="2">
    <source>
        <dbReference type="ARBA" id="ARBA00022448"/>
    </source>
</evidence>
<dbReference type="PANTHER" id="PTHR43652">
    <property type="entry name" value="BASIC AMINO ACID ANTIPORTER YFCC-RELATED"/>
    <property type="match status" value="1"/>
</dbReference>
<keyword evidence="6 7" id="KW-0472">Membrane</keyword>
<feature type="transmembrane region" description="Helical" evidence="7">
    <location>
        <begin position="33"/>
        <end position="59"/>
    </location>
</feature>
<feature type="non-terminal residue" evidence="9">
    <location>
        <position position="1"/>
    </location>
</feature>
<proteinExistence type="predicted"/>
<dbReference type="AlphaFoldDB" id="A0A367M460"/>
<reference evidence="9 10" key="1">
    <citation type="submission" date="2018-07" db="EMBL/GenBank/DDBJ databases">
        <title>Mechanisms of high-level aminoglycoside resistance among Gram-negative pathogens in Brazil.</title>
        <authorList>
            <person name="Ballaben A.S."/>
            <person name="Darini A.L.C."/>
            <person name="Doi Y."/>
        </authorList>
    </citation>
    <scope>NUCLEOTIDE SEQUENCE [LARGE SCALE GENOMIC DNA]</scope>
    <source>
        <strain evidence="9 10">B2-305</strain>
    </source>
</reference>
<keyword evidence="4" id="KW-0677">Repeat</keyword>
<evidence type="ECO:0000256" key="5">
    <source>
        <dbReference type="ARBA" id="ARBA00022989"/>
    </source>
</evidence>
<evidence type="ECO:0000313" key="10">
    <source>
        <dbReference type="Proteomes" id="UP000253594"/>
    </source>
</evidence>
<dbReference type="RefSeq" id="WP_034004196.1">
    <property type="nucleotide sequence ID" value="NZ_JTUJ01000100.1"/>
</dbReference>
<evidence type="ECO:0000256" key="1">
    <source>
        <dbReference type="ARBA" id="ARBA00004141"/>
    </source>
</evidence>
<dbReference type="Proteomes" id="UP000253594">
    <property type="component" value="Unassembled WGS sequence"/>
</dbReference>
<sequence>AIGLFISNTATAVLMAPIAIATAKQIGASPYPFAMVVAVAASAAFMTPISSPVNTLVLGPGQYRFGDFVRIGVPFTLLVMFVCVLVIPWLFPL</sequence>
<evidence type="ECO:0000256" key="4">
    <source>
        <dbReference type="ARBA" id="ARBA00022737"/>
    </source>
</evidence>
<dbReference type="GO" id="GO:0005886">
    <property type="term" value="C:plasma membrane"/>
    <property type="evidence" value="ECO:0007669"/>
    <property type="project" value="TreeGrafter"/>
</dbReference>
<feature type="domain" description="Citrate transporter-like" evidence="8">
    <location>
        <begin position="2"/>
        <end position="91"/>
    </location>
</feature>
<dbReference type="InterPro" id="IPR031312">
    <property type="entry name" value="Na/sul_symport_CS"/>
</dbReference>
<feature type="transmembrane region" description="Helical" evidence="7">
    <location>
        <begin position="71"/>
        <end position="91"/>
    </location>
</feature>
<dbReference type="InterPro" id="IPR004680">
    <property type="entry name" value="Cit_transptr-like_dom"/>
</dbReference>
<evidence type="ECO:0000256" key="3">
    <source>
        <dbReference type="ARBA" id="ARBA00022692"/>
    </source>
</evidence>
<dbReference type="PANTHER" id="PTHR43652:SF1">
    <property type="entry name" value="RESPONSE REGULATOR"/>
    <property type="match status" value="1"/>
</dbReference>
<dbReference type="PROSITE" id="PS01271">
    <property type="entry name" value="NA_SULFATE"/>
    <property type="match status" value="1"/>
</dbReference>
<dbReference type="InterPro" id="IPR051679">
    <property type="entry name" value="DASS-Related_Transporters"/>
</dbReference>
<evidence type="ECO:0000313" key="9">
    <source>
        <dbReference type="EMBL" id="RCI71703.1"/>
    </source>
</evidence>
<evidence type="ECO:0000256" key="6">
    <source>
        <dbReference type="ARBA" id="ARBA00023136"/>
    </source>
</evidence>
<name>A0A367M460_PSEAI</name>